<dbReference type="RefSeq" id="WP_141784687.1">
    <property type="nucleotide sequence ID" value="NZ_BAAAIK010000002.1"/>
</dbReference>
<gene>
    <name evidence="2" type="ORF">FB467_1676</name>
</gene>
<comment type="caution">
    <text evidence="2">The sequence shown here is derived from an EMBL/GenBank/DDBJ whole genome shotgun (WGS) entry which is preliminary data.</text>
</comment>
<dbReference type="SUPFAM" id="SSF52467">
    <property type="entry name" value="DHS-like NAD/FAD-binding domain"/>
    <property type="match status" value="1"/>
</dbReference>
<evidence type="ECO:0000313" key="3">
    <source>
        <dbReference type="Proteomes" id="UP000319516"/>
    </source>
</evidence>
<dbReference type="Proteomes" id="UP000319516">
    <property type="component" value="Unassembled WGS sequence"/>
</dbReference>
<evidence type="ECO:0000256" key="1">
    <source>
        <dbReference type="SAM" id="MobiDB-lite"/>
    </source>
</evidence>
<reference evidence="2 3" key="1">
    <citation type="submission" date="2019-06" db="EMBL/GenBank/DDBJ databases">
        <title>Sequencing the genomes of 1000 actinobacteria strains.</title>
        <authorList>
            <person name="Klenk H.-P."/>
        </authorList>
    </citation>
    <scope>NUCLEOTIDE SEQUENCE [LARGE SCALE GENOMIC DNA]</scope>
    <source>
        <strain evidence="2 3">DSM 12335</strain>
    </source>
</reference>
<evidence type="ECO:0000313" key="2">
    <source>
        <dbReference type="EMBL" id="TQL50564.1"/>
    </source>
</evidence>
<proteinExistence type="predicted"/>
<dbReference type="OrthoDB" id="5241047at2"/>
<accession>A0A542YRL2</accession>
<organism evidence="2 3">
    <name type="scientific">Ornithinicoccus hortensis</name>
    <dbReference type="NCBI Taxonomy" id="82346"/>
    <lineage>
        <taxon>Bacteria</taxon>
        <taxon>Bacillati</taxon>
        <taxon>Actinomycetota</taxon>
        <taxon>Actinomycetes</taxon>
        <taxon>Micrococcales</taxon>
        <taxon>Intrasporangiaceae</taxon>
        <taxon>Ornithinicoccus</taxon>
    </lineage>
</organism>
<name>A0A542YRL2_9MICO</name>
<dbReference type="InterPro" id="IPR029035">
    <property type="entry name" value="DHS-like_NAD/FAD-binding_dom"/>
</dbReference>
<dbReference type="EMBL" id="VFOP01000001">
    <property type="protein sequence ID" value="TQL50564.1"/>
    <property type="molecule type" value="Genomic_DNA"/>
</dbReference>
<sequence>MTAETQGHLFVVHGDLTKLSWDAVLIPCDQDKAVSSWWFRLFDTTRQPQDAWEPLPEGAGLAPRRRGSQEREPDPTAYELVDTVSPEDVEQLAEAVVSGLERLVPRLPQGAHAGRTRRLVAMPLPGTGHGVFAHRRGAVVGAVVPALVTCAERLGVDVALVMRDPRDYAAVQGATERTWSVSKELLDHADRLGELAGRGELSVFVGAGASVPLGMPSWGQLVHSLLQQAEGQDLPKGSDEVAYKAAAQRAKDALGEDRYARLLEQLFATEHHALSHGLIASLRLRQNVTTNFDTALEAAMKLTHGEDLRVMAHQWATTSGPWLLKLHGTVGKPRGVVLTTDDYVRHAEDGKPLYGLVQGLLMTSHVLFLGFSLMDSAYLELASAFHAGAVARAWVDVESAPELG</sequence>
<dbReference type="AlphaFoldDB" id="A0A542YRL2"/>
<dbReference type="Pfam" id="PF13289">
    <property type="entry name" value="SIR2_2"/>
    <property type="match status" value="1"/>
</dbReference>
<feature type="region of interest" description="Disordered" evidence="1">
    <location>
        <begin position="49"/>
        <end position="75"/>
    </location>
</feature>
<protein>
    <submittedName>
        <fullName evidence="2">SIR2-like protein</fullName>
    </submittedName>
</protein>
<keyword evidence="3" id="KW-1185">Reference proteome</keyword>